<dbReference type="Proteomes" id="UP000676885">
    <property type="component" value="Chromosome"/>
</dbReference>
<evidence type="ECO:0000256" key="3">
    <source>
        <dbReference type="SAM" id="SignalP"/>
    </source>
</evidence>
<gene>
    <name evidence="4" type="ORF">KKR91_05090</name>
</gene>
<feature type="compositionally biased region" description="Polar residues" evidence="2">
    <location>
        <begin position="23"/>
        <end position="33"/>
    </location>
</feature>
<evidence type="ECO:0000313" key="4">
    <source>
        <dbReference type="EMBL" id="QWC10976.1"/>
    </source>
</evidence>
<reference evidence="4 5" key="1">
    <citation type="submission" date="2021-05" db="EMBL/GenBank/DDBJ databases">
        <title>Novel species in genus Arthrobacter.</title>
        <authorList>
            <person name="Zhang G."/>
        </authorList>
    </citation>
    <scope>NUCLEOTIDE SEQUENCE [LARGE SCALE GENOMIC DNA]</scope>
    <source>
        <strain evidence="5">zg-ZUI227</strain>
    </source>
</reference>
<dbReference type="EMBL" id="CP076022">
    <property type="protein sequence ID" value="QWC10976.1"/>
    <property type="molecule type" value="Genomic_DNA"/>
</dbReference>
<protein>
    <submittedName>
        <fullName evidence="4">Uncharacterized protein</fullName>
    </submittedName>
</protein>
<proteinExistence type="inferred from homology"/>
<accession>A0A975M7R5</accession>
<comment type="similarity">
    <text evidence="1">Belongs to the Cu-Zn superoxide dismutase family.</text>
</comment>
<dbReference type="InterPro" id="IPR036423">
    <property type="entry name" value="SOD-like_Cu/Zn_dom_sf"/>
</dbReference>
<dbReference type="KEGG" id="ajg:KKR91_05090"/>
<evidence type="ECO:0000313" key="5">
    <source>
        <dbReference type="Proteomes" id="UP000676885"/>
    </source>
</evidence>
<keyword evidence="5" id="KW-1185">Reference proteome</keyword>
<feature type="signal peptide" evidence="3">
    <location>
        <begin position="1"/>
        <end position="20"/>
    </location>
</feature>
<evidence type="ECO:0000256" key="2">
    <source>
        <dbReference type="SAM" id="MobiDB-lite"/>
    </source>
</evidence>
<evidence type="ECO:0000256" key="1">
    <source>
        <dbReference type="ARBA" id="ARBA00010457"/>
    </source>
</evidence>
<dbReference type="GO" id="GO:0046872">
    <property type="term" value="F:metal ion binding"/>
    <property type="evidence" value="ECO:0007669"/>
    <property type="project" value="InterPro"/>
</dbReference>
<dbReference type="GO" id="GO:0006801">
    <property type="term" value="P:superoxide metabolic process"/>
    <property type="evidence" value="ECO:0007669"/>
    <property type="project" value="InterPro"/>
</dbReference>
<dbReference type="RefSeq" id="WP_210230384.1">
    <property type="nucleotide sequence ID" value="NZ_CP076022.1"/>
</dbReference>
<dbReference type="AlphaFoldDB" id="A0A975M7R5"/>
<name>A0A975M7R5_9MICC</name>
<feature type="region of interest" description="Disordered" evidence="2">
    <location>
        <begin position="23"/>
        <end position="108"/>
    </location>
</feature>
<dbReference type="SUPFAM" id="SSF49329">
    <property type="entry name" value="Cu,Zn superoxide dismutase-like"/>
    <property type="match status" value="1"/>
</dbReference>
<dbReference type="PROSITE" id="PS51257">
    <property type="entry name" value="PROKAR_LIPOPROTEIN"/>
    <property type="match status" value="1"/>
</dbReference>
<sequence length="251" mass="25748">MARKLLLLTSALLLSLLALAGCTNNDSGEDSNASNTENSSPEGSETSSPEETGPPSPGESDSSNTAAACDSFSPGSSEQEECEAQGVRGSTEDPDRCGNTTPSPIASGIIEGTFGPYCENAIASTYDSSLVPEGADTTVTINETEASTDVDLIVRGFLPNTPFTATLHEDTCGAEASAAGPEYTDTQNTQSRNLIMNFTTDDDGGSDVSVTAPWVLPDDGIGRSLLITSETSTPGTDQSGEGAVACISLER</sequence>
<feature type="chain" id="PRO_5039633761" evidence="3">
    <location>
        <begin position="21"/>
        <end position="251"/>
    </location>
</feature>
<organism evidence="4 5">
    <name type="scientific">Arthrobacter jiangjiafuii</name>
    <dbReference type="NCBI Taxonomy" id="2817475"/>
    <lineage>
        <taxon>Bacteria</taxon>
        <taxon>Bacillati</taxon>
        <taxon>Actinomycetota</taxon>
        <taxon>Actinomycetes</taxon>
        <taxon>Micrococcales</taxon>
        <taxon>Micrococcaceae</taxon>
        <taxon>Arthrobacter</taxon>
    </lineage>
</organism>
<keyword evidence="3" id="KW-0732">Signal</keyword>
<feature type="compositionally biased region" description="Low complexity" evidence="2">
    <location>
        <begin position="34"/>
        <end position="51"/>
    </location>
</feature>